<dbReference type="AlphaFoldDB" id="A0A8H6VYI0"/>
<accession>A0A8H6VYI0</accession>
<gene>
    <name evidence="1" type="ORF">MIND_00832100</name>
</gene>
<evidence type="ECO:0000313" key="1">
    <source>
        <dbReference type="EMBL" id="KAF7298844.1"/>
    </source>
</evidence>
<protein>
    <submittedName>
        <fullName evidence="1">Cyclin-domain-containing protein</fullName>
    </submittedName>
</protein>
<dbReference type="EMBL" id="JACAZF010000007">
    <property type="protein sequence ID" value="KAF7298844.1"/>
    <property type="molecule type" value="Genomic_DNA"/>
</dbReference>
<comment type="caution">
    <text evidence="1">The sequence shown here is derived from an EMBL/GenBank/DDBJ whole genome shotgun (WGS) entry which is preliminary data.</text>
</comment>
<dbReference type="OrthoDB" id="2675777at2759"/>
<reference evidence="1" key="1">
    <citation type="submission" date="2020-05" db="EMBL/GenBank/DDBJ databases">
        <title>Mycena genomes resolve the evolution of fungal bioluminescence.</title>
        <authorList>
            <person name="Tsai I.J."/>
        </authorList>
    </citation>
    <scope>NUCLEOTIDE SEQUENCE</scope>
    <source>
        <strain evidence="1">171206Taipei</strain>
    </source>
</reference>
<name>A0A8H6VYI0_9AGAR</name>
<dbReference type="GeneID" id="59347506"/>
<organism evidence="1 2">
    <name type="scientific">Mycena indigotica</name>
    <dbReference type="NCBI Taxonomy" id="2126181"/>
    <lineage>
        <taxon>Eukaryota</taxon>
        <taxon>Fungi</taxon>
        <taxon>Dikarya</taxon>
        <taxon>Basidiomycota</taxon>
        <taxon>Agaricomycotina</taxon>
        <taxon>Agaricomycetes</taxon>
        <taxon>Agaricomycetidae</taxon>
        <taxon>Agaricales</taxon>
        <taxon>Marasmiineae</taxon>
        <taxon>Mycenaceae</taxon>
        <taxon>Mycena</taxon>
    </lineage>
</organism>
<dbReference type="Proteomes" id="UP000636479">
    <property type="component" value="Unassembled WGS sequence"/>
</dbReference>
<dbReference type="RefSeq" id="XP_037218232.1">
    <property type="nucleotide sequence ID" value="XM_037364990.1"/>
</dbReference>
<sequence length="310" mass="34233">MSASSSQLVITQSVPNGKVMAPASLPSLSTSSMVISASAHISYPISPMHARSRSRSSSIDLIGYNMGTTKETWMALSTDDELLLLPSPRKTLGRTTQFRKTYQPPGQRAETPSDLGQSLKELLEIEPAPVGAIRGGLSIGVDGGNIFLQEIHKAANRDKQEGSKEALWFSYIRPQRAPAAEYLQRLEAWFGLGDPLRGEEFIEMEEGSEYGEKEAVDIVQAMNDQARRWISQIQVVAKGKRTLTRDDLKALSDSLHEIAYMSSDVAKAIQAQLPILRQSLEHLAMVEIPSDQGDFKIGIWARNLVKNWPK</sequence>
<proteinExistence type="predicted"/>
<keyword evidence="2" id="KW-1185">Reference proteome</keyword>
<evidence type="ECO:0000313" key="2">
    <source>
        <dbReference type="Proteomes" id="UP000636479"/>
    </source>
</evidence>